<evidence type="ECO:0000256" key="4">
    <source>
        <dbReference type="ARBA" id="ARBA00022679"/>
    </source>
</evidence>
<keyword evidence="9 10" id="KW-0472">Membrane</keyword>
<comment type="similarity">
    <text evidence="2 10">Belongs to the glycosyltransferase 31 family.</text>
</comment>
<dbReference type="InterPro" id="IPR002659">
    <property type="entry name" value="Glyco_trans_31"/>
</dbReference>
<keyword evidence="7 10" id="KW-1133">Transmembrane helix</keyword>
<evidence type="ECO:0000256" key="1">
    <source>
        <dbReference type="ARBA" id="ARBA00004323"/>
    </source>
</evidence>
<evidence type="ECO:0000256" key="3">
    <source>
        <dbReference type="ARBA" id="ARBA00022676"/>
    </source>
</evidence>
<organism evidence="11 12">
    <name type="scientific">Meloidogyne enterolobii</name>
    <name type="common">Root-knot nematode worm</name>
    <name type="synonym">Meloidogyne mayaguensis</name>
    <dbReference type="NCBI Taxonomy" id="390850"/>
    <lineage>
        <taxon>Eukaryota</taxon>
        <taxon>Metazoa</taxon>
        <taxon>Ecdysozoa</taxon>
        <taxon>Nematoda</taxon>
        <taxon>Chromadorea</taxon>
        <taxon>Rhabditida</taxon>
        <taxon>Tylenchina</taxon>
        <taxon>Tylenchomorpha</taxon>
        <taxon>Tylenchoidea</taxon>
        <taxon>Meloidogynidae</taxon>
        <taxon>Meloidogyninae</taxon>
        <taxon>Meloidogyne</taxon>
    </lineage>
</organism>
<name>A0A6V7UAF5_MELEN</name>
<accession>A0A6V7UAF5</accession>
<proteinExistence type="inferred from homology"/>
<keyword evidence="4" id="KW-0808">Transferase</keyword>
<keyword evidence="8 10" id="KW-0333">Golgi apparatus</keyword>
<dbReference type="OrthoDB" id="6355886at2759"/>
<dbReference type="Gene3D" id="3.90.550.50">
    <property type="match status" value="1"/>
</dbReference>
<dbReference type="EC" id="2.4.1.-" evidence="10"/>
<reference evidence="11 12" key="1">
    <citation type="submission" date="2020-08" db="EMBL/GenBank/DDBJ databases">
        <authorList>
            <person name="Koutsovoulos G."/>
            <person name="Danchin GJ E."/>
        </authorList>
    </citation>
    <scope>NUCLEOTIDE SEQUENCE [LARGE SCALE GENOMIC DNA]</scope>
</reference>
<evidence type="ECO:0000256" key="6">
    <source>
        <dbReference type="ARBA" id="ARBA00022968"/>
    </source>
</evidence>
<dbReference type="GO" id="GO:0016758">
    <property type="term" value="F:hexosyltransferase activity"/>
    <property type="evidence" value="ECO:0007669"/>
    <property type="project" value="InterPro"/>
</dbReference>
<dbReference type="Proteomes" id="UP000580250">
    <property type="component" value="Unassembled WGS sequence"/>
</dbReference>
<feature type="transmembrane region" description="Helical" evidence="10">
    <location>
        <begin position="34"/>
        <end position="53"/>
    </location>
</feature>
<gene>
    <name evidence="11" type="ORF">MENT_LOCUS10388</name>
</gene>
<evidence type="ECO:0000256" key="9">
    <source>
        <dbReference type="ARBA" id="ARBA00023136"/>
    </source>
</evidence>
<sequence>MVNGFIHKSEGGILILPQKRFTLNNYLWNPRSCFFRILFTSIICFIFIKFIFYQFKEPFFVFKTNKTFIPSKNKFLNFTITFSNVQKDYLMEEPFIEPCKGKQIKLLVLIMSRRETFYKRMGIRKSWAKDGHDGIIIRFVIGGPKLEEKNSTLLENKLKEEQKNFGDLIRYSIEDGYNNLHFKMGAAYQWQQKFCSNAEFVMKTDDDTIVDLPRLEFWIDKKFKYDIAQIPNKAAFFGMRLENLPPIRNPGHKWYVSFEHFPGKTFPNYMQGASYFGNGKAIKLIMQHTKEAIGFNMDDILFTGTLAEIANVSRIDYAWTHFRGGNNLIDDEHCEGGIPTVLTYFKQFQKKEEYIESYKEMHSLSCS</sequence>
<evidence type="ECO:0000256" key="5">
    <source>
        <dbReference type="ARBA" id="ARBA00022692"/>
    </source>
</evidence>
<keyword evidence="5 10" id="KW-0812">Transmembrane</keyword>
<comment type="caution">
    <text evidence="11">The sequence shown here is derived from an EMBL/GenBank/DDBJ whole genome shotgun (WGS) entry which is preliminary data.</text>
</comment>
<dbReference type="EMBL" id="CAJEWN010000048">
    <property type="protein sequence ID" value="CAD2151431.1"/>
    <property type="molecule type" value="Genomic_DNA"/>
</dbReference>
<keyword evidence="6 10" id="KW-0735">Signal-anchor</keyword>
<dbReference type="PANTHER" id="PTHR11214:SF378">
    <property type="entry name" value="BETA-1,3-GALACTOSYLTRANSFERASE 4"/>
    <property type="match status" value="1"/>
</dbReference>
<evidence type="ECO:0000313" key="12">
    <source>
        <dbReference type="Proteomes" id="UP000580250"/>
    </source>
</evidence>
<evidence type="ECO:0000313" key="11">
    <source>
        <dbReference type="EMBL" id="CAD2151431.1"/>
    </source>
</evidence>
<dbReference type="PANTHER" id="PTHR11214">
    <property type="entry name" value="BETA-1,3-N-ACETYLGLUCOSAMINYLTRANSFERASE"/>
    <property type="match status" value="1"/>
</dbReference>
<evidence type="ECO:0000256" key="10">
    <source>
        <dbReference type="RuleBase" id="RU363063"/>
    </source>
</evidence>
<evidence type="ECO:0000256" key="7">
    <source>
        <dbReference type="ARBA" id="ARBA00022989"/>
    </source>
</evidence>
<protein>
    <recommendedName>
        <fullName evidence="10">Hexosyltransferase</fullName>
        <ecNumber evidence="10">2.4.1.-</ecNumber>
    </recommendedName>
</protein>
<dbReference type="GO" id="GO:0000139">
    <property type="term" value="C:Golgi membrane"/>
    <property type="evidence" value="ECO:0007669"/>
    <property type="project" value="UniProtKB-SubCell"/>
</dbReference>
<keyword evidence="3 10" id="KW-0328">Glycosyltransferase</keyword>
<dbReference type="GO" id="GO:0006493">
    <property type="term" value="P:protein O-linked glycosylation"/>
    <property type="evidence" value="ECO:0007669"/>
    <property type="project" value="TreeGrafter"/>
</dbReference>
<dbReference type="Pfam" id="PF01762">
    <property type="entry name" value="Galactosyl_T"/>
    <property type="match status" value="1"/>
</dbReference>
<comment type="subcellular location">
    <subcellularLocation>
        <location evidence="1 10">Golgi apparatus membrane</location>
        <topology evidence="1 10">Single-pass type II membrane protein</topology>
    </subcellularLocation>
</comment>
<evidence type="ECO:0000256" key="2">
    <source>
        <dbReference type="ARBA" id="ARBA00008661"/>
    </source>
</evidence>
<evidence type="ECO:0000256" key="8">
    <source>
        <dbReference type="ARBA" id="ARBA00023034"/>
    </source>
</evidence>
<dbReference type="AlphaFoldDB" id="A0A6V7UAF5"/>